<evidence type="ECO:0000313" key="3">
    <source>
        <dbReference type="Proteomes" id="UP000682811"/>
    </source>
</evidence>
<keyword evidence="3" id="KW-1185">Reference proteome</keyword>
<dbReference type="InterPro" id="IPR011991">
    <property type="entry name" value="ArsR-like_HTH"/>
</dbReference>
<dbReference type="Gene3D" id="1.10.10.10">
    <property type="entry name" value="Winged helix-like DNA-binding domain superfamily/Winged helix DNA-binding domain"/>
    <property type="match status" value="1"/>
</dbReference>
<accession>A0A919Y7S4</accession>
<dbReference type="InterPro" id="IPR050313">
    <property type="entry name" value="Carb_Metab_HTH_regulators"/>
</dbReference>
<dbReference type="InterPro" id="IPR036388">
    <property type="entry name" value="WH-like_DNA-bd_sf"/>
</dbReference>
<dbReference type="AlphaFoldDB" id="A0A919Y7S4"/>
<dbReference type="PANTHER" id="PTHR30363">
    <property type="entry name" value="HTH-TYPE TRANSCRIPTIONAL REGULATOR SRLR-RELATED"/>
    <property type="match status" value="1"/>
</dbReference>
<reference evidence="2 3" key="1">
    <citation type="submission" date="2021-03" db="EMBL/GenBank/DDBJ databases">
        <title>Antimicrobial resistance genes in bacteria isolated from Japanese honey, and their potential for conferring macrolide and lincosamide resistance in the American foulbrood pathogen Paenibacillus larvae.</title>
        <authorList>
            <person name="Okamoto M."/>
            <person name="Kumagai M."/>
            <person name="Kanamori H."/>
            <person name="Takamatsu D."/>
        </authorList>
    </citation>
    <scope>NUCLEOTIDE SEQUENCE [LARGE SCALE GENOMIC DNA]</scope>
    <source>
        <strain evidence="2 3">J34TS1</strain>
    </source>
</reference>
<protein>
    <submittedName>
        <fullName evidence="2">Transcriptional regulator</fullName>
    </submittedName>
</protein>
<sequence length="215" mass="24653">MLTKPIRQSSTRREIVLLLKKSGALTVQEMSEQLGITGMAVRRHLLALQKEHYIRIALQRRNGRKPTSVYTLSNAAEALFPDQYDALALELLESLRDAKGDLYIDMLFAKRAAKLAQRYGELLQGDDLEKRIRILAQIQDSEGYMTKLEMRGNGQYMLEEANCPVLQIAAHYPQVCRCELALFSRVLDAYVERTECMAEGGTKCRYLIMERRNHQ</sequence>
<evidence type="ECO:0000313" key="2">
    <source>
        <dbReference type="EMBL" id="GIO46217.1"/>
    </source>
</evidence>
<dbReference type="GO" id="GO:0003677">
    <property type="term" value="F:DNA binding"/>
    <property type="evidence" value="ECO:0007669"/>
    <property type="project" value="UniProtKB-KW"/>
</dbReference>
<dbReference type="Proteomes" id="UP000682811">
    <property type="component" value="Unassembled WGS sequence"/>
</dbReference>
<dbReference type="Pfam" id="PF13412">
    <property type="entry name" value="HTH_24"/>
    <property type="match status" value="1"/>
</dbReference>
<proteinExistence type="predicted"/>
<gene>
    <name evidence="2" type="ORF">J34TS1_09820</name>
</gene>
<comment type="caution">
    <text evidence="2">The sequence shown here is derived from an EMBL/GenBank/DDBJ whole genome shotgun (WGS) entry which is preliminary data.</text>
</comment>
<dbReference type="SUPFAM" id="SSF46785">
    <property type="entry name" value="Winged helix' DNA-binding domain"/>
    <property type="match status" value="1"/>
</dbReference>
<dbReference type="EMBL" id="BORT01000003">
    <property type="protein sequence ID" value="GIO46217.1"/>
    <property type="molecule type" value="Genomic_DNA"/>
</dbReference>
<name>A0A919Y7S4_9BACL</name>
<keyword evidence="1" id="KW-0238">DNA-binding</keyword>
<dbReference type="RefSeq" id="WP_212977271.1">
    <property type="nucleotide sequence ID" value="NZ_AP025343.1"/>
</dbReference>
<dbReference type="CDD" id="cd00090">
    <property type="entry name" value="HTH_ARSR"/>
    <property type="match status" value="1"/>
</dbReference>
<dbReference type="InterPro" id="IPR036390">
    <property type="entry name" value="WH_DNA-bd_sf"/>
</dbReference>
<organism evidence="2 3">
    <name type="scientific">Paenibacillus azoreducens</name>
    <dbReference type="NCBI Taxonomy" id="116718"/>
    <lineage>
        <taxon>Bacteria</taxon>
        <taxon>Bacillati</taxon>
        <taxon>Bacillota</taxon>
        <taxon>Bacilli</taxon>
        <taxon>Bacillales</taxon>
        <taxon>Paenibacillaceae</taxon>
        <taxon>Paenibacillus</taxon>
    </lineage>
</organism>
<evidence type="ECO:0000256" key="1">
    <source>
        <dbReference type="ARBA" id="ARBA00023125"/>
    </source>
</evidence>
<dbReference type="PANTHER" id="PTHR30363:SF28">
    <property type="entry name" value="TRANSCRIPTIONAL REGULATORY PROTEIN-RELATED"/>
    <property type="match status" value="1"/>
</dbReference>